<keyword evidence="4" id="KW-0808">Transferase</keyword>
<protein>
    <recommendedName>
        <fullName evidence="9">Lipid A biosynthesis lauroyl acyltransferase</fullName>
    </recommendedName>
</protein>
<keyword evidence="7" id="KW-0812">Transmembrane</keyword>
<keyword evidence="7" id="KW-1133">Transmembrane helix</keyword>
<evidence type="ECO:0008006" key="9">
    <source>
        <dbReference type="Google" id="ProtNLM"/>
    </source>
</evidence>
<dbReference type="PANTHER" id="PTHR30606">
    <property type="entry name" value="LIPID A BIOSYNTHESIS LAUROYL ACYLTRANSFERASE"/>
    <property type="match status" value="1"/>
</dbReference>
<gene>
    <name evidence="8" type="ORF">MNBD_GAMMA13-821</name>
</gene>
<reference evidence="8" key="1">
    <citation type="submission" date="2018-06" db="EMBL/GenBank/DDBJ databases">
        <authorList>
            <person name="Zhirakovskaya E."/>
        </authorList>
    </citation>
    <scope>NUCLEOTIDE SEQUENCE</scope>
</reference>
<dbReference type="CDD" id="cd07984">
    <property type="entry name" value="LPLAT_LABLAT-like"/>
    <property type="match status" value="1"/>
</dbReference>
<comment type="subcellular location">
    <subcellularLocation>
        <location evidence="1">Cell inner membrane</location>
    </subcellularLocation>
</comment>
<dbReference type="GO" id="GO:1901137">
    <property type="term" value="P:carbohydrate derivative biosynthetic process"/>
    <property type="evidence" value="ECO:0007669"/>
    <property type="project" value="UniProtKB-ARBA"/>
</dbReference>
<accession>A0A3B0Z7C7</accession>
<name>A0A3B0Z7C7_9ZZZZ</name>
<dbReference type="InterPro" id="IPR004960">
    <property type="entry name" value="LipA_acyltrans"/>
</dbReference>
<evidence type="ECO:0000256" key="5">
    <source>
        <dbReference type="ARBA" id="ARBA00023136"/>
    </source>
</evidence>
<dbReference type="PANTHER" id="PTHR30606:SF10">
    <property type="entry name" value="PHOSPHATIDYLINOSITOL MANNOSIDE ACYLTRANSFERASE"/>
    <property type="match status" value="1"/>
</dbReference>
<evidence type="ECO:0000256" key="4">
    <source>
        <dbReference type="ARBA" id="ARBA00022679"/>
    </source>
</evidence>
<evidence type="ECO:0000256" key="1">
    <source>
        <dbReference type="ARBA" id="ARBA00004533"/>
    </source>
</evidence>
<evidence type="ECO:0000256" key="2">
    <source>
        <dbReference type="ARBA" id="ARBA00022475"/>
    </source>
</evidence>
<dbReference type="GO" id="GO:0008610">
    <property type="term" value="P:lipid biosynthetic process"/>
    <property type="evidence" value="ECO:0007669"/>
    <property type="project" value="UniProtKB-ARBA"/>
</dbReference>
<keyword evidence="6" id="KW-0012">Acyltransferase</keyword>
<evidence type="ECO:0000313" key="8">
    <source>
        <dbReference type="EMBL" id="VAW82159.1"/>
    </source>
</evidence>
<evidence type="ECO:0000256" key="7">
    <source>
        <dbReference type="SAM" id="Phobius"/>
    </source>
</evidence>
<dbReference type="GO" id="GO:0016746">
    <property type="term" value="F:acyltransferase activity"/>
    <property type="evidence" value="ECO:0007669"/>
    <property type="project" value="UniProtKB-KW"/>
</dbReference>
<keyword evidence="5 7" id="KW-0472">Membrane</keyword>
<keyword evidence="3" id="KW-0997">Cell inner membrane</keyword>
<keyword evidence="2" id="KW-1003">Cell membrane</keyword>
<proteinExistence type="predicted"/>
<dbReference type="Pfam" id="PF03279">
    <property type="entry name" value="Lip_A_acyltrans"/>
    <property type="match status" value="1"/>
</dbReference>
<dbReference type="EMBL" id="UOFK01000300">
    <property type="protein sequence ID" value="VAW82159.1"/>
    <property type="molecule type" value="Genomic_DNA"/>
</dbReference>
<evidence type="ECO:0000256" key="6">
    <source>
        <dbReference type="ARBA" id="ARBA00023315"/>
    </source>
</evidence>
<dbReference type="AlphaFoldDB" id="A0A3B0Z7C7"/>
<evidence type="ECO:0000256" key="3">
    <source>
        <dbReference type="ARBA" id="ARBA00022519"/>
    </source>
</evidence>
<dbReference type="GO" id="GO:0005886">
    <property type="term" value="C:plasma membrane"/>
    <property type="evidence" value="ECO:0007669"/>
    <property type="project" value="UniProtKB-SubCell"/>
</dbReference>
<sequence>MPFPRIKLKQYFIIQLINILSYLPLPILYLLSDALFFTLYRIMRFQRRLLTNNLKLAFPAQNLGERNRLAAACYHNALDFLFETLKTWRLDESEFKRRVILKNPELIDQLGTQHKTLLALTSHYGNWEWLQLACAAQLKLPVAALYSPLNRTDIDRFLKAMRSRFGSTLIEAKTALPALLDFSRQGGIIAVNADQGPRPEEDKYWSRFLGLDTAFYTGPDKLARLFKTPVIFVHMRRVRRGYYEVEFELLCEPPYARDQDNIMPAYIKAAERQILSAPQHWFWLYKRWKYRRSLYDG</sequence>
<feature type="transmembrane region" description="Helical" evidence="7">
    <location>
        <begin position="12"/>
        <end position="40"/>
    </location>
</feature>
<organism evidence="8">
    <name type="scientific">hydrothermal vent metagenome</name>
    <dbReference type="NCBI Taxonomy" id="652676"/>
    <lineage>
        <taxon>unclassified sequences</taxon>
        <taxon>metagenomes</taxon>
        <taxon>ecological metagenomes</taxon>
    </lineage>
</organism>